<dbReference type="PANTHER" id="PTHR24082:SF473">
    <property type="entry name" value="ECDYSONE-INDUCED PROTEIN 75B, ISOFORM B"/>
    <property type="match status" value="1"/>
</dbReference>
<evidence type="ECO:0000313" key="13">
    <source>
        <dbReference type="EMBL" id="VDI49936.1"/>
    </source>
</evidence>
<dbReference type="InterPro" id="IPR001723">
    <property type="entry name" value="Nuclear_hrmn_rcpt"/>
</dbReference>
<protein>
    <submittedName>
        <fullName evidence="13">Nuclear receptor subfamily 1 group D member 3</fullName>
    </submittedName>
</protein>
<dbReference type="GO" id="GO:0000978">
    <property type="term" value="F:RNA polymerase II cis-regulatory region sequence-specific DNA binding"/>
    <property type="evidence" value="ECO:0007669"/>
    <property type="project" value="TreeGrafter"/>
</dbReference>
<dbReference type="Gene3D" id="3.30.50.10">
    <property type="entry name" value="Erythroid Transcription Factor GATA-1, subunit A"/>
    <property type="match status" value="1"/>
</dbReference>
<evidence type="ECO:0000256" key="3">
    <source>
        <dbReference type="ARBA" id="ARBA00022833"/>
    </source>
</evidence>
<dbReference type="InterPro" id="IPR000536">
    <property type="entry name" value="Nucl_hrmn_rcpt_lig-bd"/>
</dbReference>
<dbReference type="GO" id="GO:0030154">
    <property type="term" value="P:cell differentiation"/>
    <property type="evidence" value="ECO:0007669"/>
    <property type="project" value="TreeGrafter"/>
</dbReference>
<evidence type="ECO:0000256" key="6">
    <source>
        <dbReference type="ARBA" id="ARBA00023163"/>
    </source>
</evidence>
<keyword evidence="14" id="KW-1185">Reference proteome</keyword>
<keyword evidence="4 9" id="KW-0805">Transcription regulation</keyword>
<dbReference type="AlphaFoldDB" id="A0A8B6FIV5"/>
<feature type="domain" description="NR LBD" evidence="12">
    <location>
        <begin position="265"/>
        <end position="471"/>
    </location>
</feature>
<evidence type="ECO:0000313" key="14">
    <source>
        <dbReference type="Proteomes" id="UP000596742"/>
    </source>
</evidence>
<dbReference type="PANTHER" id="PTHR24082">
    <property type="entry name" value="NUCLEAR HORMONE RECEPTOR"/>
    <property type="match status" value="1"/>
</dbReference>
<evidence type="ECO:0000256" key="1">
    <source>
        <dbReference type="ARBA" id="ARBA00022723"/>
    </source>
</evidence>
<dbReference type="GO" id="GO:0045944">
    <property type="term" value="P:positive regulation of transcription by RNA polymerase II"/>
    <property type="evidence" value="ECO:0007669"/>
    <property type="project" value="TreeGrafter"/>
</dbReference>
<feature type="compositionally biased region" description="Acidic residues" evidence="10">
    <location>
        <begin position="74"/>
        <end position="84"/>
    </location>
</feature>
<dbReference type="InterPro" id="IPR001628">
    <property type="entry name" value="Znf_hrmn_rcpt"/>
</dbReference>
<keyword evidence="1 9" id="KW-0479">Metal-binding</keyword>
<dbReference type="GO" id="GO:0009755">
    <property type="term" value="P:hormone-mediated signaling pathway"/>
    <property type="evidence" value="ECO:0007669"/>
    <property type="project" value="TreeGrafter"/>
</dbReference>
<gene>
    <name evidence="13" type="ORF">MGAL_10B092687</name>
</gene>
<keyword evidence="5 9" id="KW-0238">DNA-binding</keyword>
<dbReference type="SUPFAM" id="SSF48508">
    <property type="entry name" value="Nuclear receptor ligand-binding domain"/>
    <property type="match status" value="1"/>
</dbReference>
<dbReference type="Proteomes" id="UP000596742">
    <property type="component" value="Unassembled WGS sequence"/>
</dbReference>
<organism evidence="13 14">
    <name type="scientific">Mytilus galloprovincialis</name>
    <name type="common">Mediterranean mussel</name>
    <dbReference type="NCBI Taxonomy" id="29158"/>
    <lineage>
        <taxon>Eukaryota</taxon>
        <taxon>Metazoa</taxon>
        <taxon>Spiralia</taxon>
        <taxon>Lophotrochozoa</taxon>
        <taxon>Mollusca</taxon>
        <taxon>Bivalvia</taxon>
        <taxon>Autobranchia</taxon>
        <taxon>Pteriomorphia</taxon>
        <taxon>Mytilida</taxon>
        <taxon>Mytiloidea</taxon>
        <taxon>Mytilidae</taxon>
        <taxon>Mytilinae</taxon>
        <taxon>Mytilus</taxon>
    </lineage>
</organism>
<reference evidence="13" key="1">
    <citation type="submission" date="2018-11" db="EMBL/GenBank/DDBJ databases">
        <authorList>
            <person name="Alioto T."/>
            <person name="Alioto T."/>
        </authorList>
    </citation>
    <scope>NUCLEOTIDE SEQUENCE</scope>
</reference>
<dbReference type="SUPFAM" id="SSF57716">
    <property type="entry name" value="Glucocorticoid receptor-like (DNA-binding domain)"/>
    <property type="match status" value="1"/>
</dbReference>
<feature type="domain" description="Nuclear receptor" evidence="11">
    <location>
        <begin position="140"/>
        <end position="216"/>
    </location>
</feature>
<evidence type="ECO:0000256" key="10">
    <source>
        <dbReference type="SAM" id="MobiDB-lite"/>
    </source>
</evidence>
<dbReference type="GO" id="GO:0005634">
    <property type="term" value="C:nucleus"/>
    <property type="evidence" value="ECO:0007669"/>
    <property type="project" value="UniProtKB-SubCell"/>
</dbReference>
<keyword evidence="3 9" id="KW-0862">Zinc</keyword>
<dbReference type="PROSITE" id="PS00031">
    <property type="entry name" value="NUCLEAR_REC_DBD_1"/>
    <property type="match status" value="1"/>
</dbReference>
<comment type="similarity">
    <text evidence="9">Belongs to the nuclear hormone receptor family.</text>
</comment>
<dbReference type="EMBL" id="UYJE01006888">
    <property type="protein sequence ID" value="VDI49936.1"/>
    <property type="molecule type" value="Genomic_DNA"/>
</dbReference>
<keyword evidence="2 9" id="KW-0863">Zinc-finger</keyword>
<evidence type="ECO:0000256" key="9">
    <source>
        <dbReference type="RuleBase" id="RU004334"/>
    </source>
</evidence>
<accession>A0A8B6FIV5</accession>
<dbReference type="SMART" id="SM00399">
    <property type="entry name" value="ZnF_C4"/>
    <property type="match status" value="1"/>
</dbReference>
<comment type="caution">
    <text evidence="13">The sequence shown here is derived from an EMBL/GenBank/DDBJ whole genome shotgun (WGS) entry which is preliminary data.</text>
</comment>
<dbReference type="InterPro" id="IPR050234">
    <property type="entry name" value="Nuclear_hormone_rcpt_NR1"/>
</dbReference>
<keyword evidence="6 9" id="KW-0804">Transcription</keyword>
<dbReference type="InterPro" id="IPR035500">
    <property type="entry name" value="NHR-like_dom_sf"/>
</dbReference>
<dbReference type="InterPro" id="IPR013088">
    <property type="entry name" value="Znf_NHR/GATA"/>
</dbReference>
<dbReference type="Pfam" id="PF00105">
    <property type="entry name" value="zf-C4"/>
    <property type="match status" value="1"/>
</dbReference>
<dbReference type="PROSITE" id="PS51030">
    <property type="entry name" value="NUCLEAR_REC_DBD_2"/>
    <property type="match status" value="1"/>
</dbReference>
<proteinExistence type="inferred from homology"/>
<dbReference type="PROSITE" id="PS51843">
    <property type="entry name" value="NR_LBD"/>
    <property type="match status" value="1"/>
</dbReference>
<dbReference type="PRINTS" id="PR00398">
    <property type="entry name" value="STRDHORMONER"/>
</dbReference>
<dbReference type="Gene3D" id="1.10.565.10">
    <property type="entry name" value="Retinoid X Receptor"/>
    <property type="match status" value="1"/>
</dbReference>
<evidence type="ECO:0000259" key="11">
    <source>
        <dbReference type="PROSITE" id="PS51030"/>
    </source>
</evidence>
<evidence type="ECO:0000256" key="8">
    <source>
        <dbReference type="ARBA" id="ARBA00023242"/>
    </source>
</evidence>
<dbReference type="SMART" id="SM00430">
    <property type="entry name" value="HOLI"/>
    <property type="match status" value="1"/>
</dbReference>
<feature type="region of interest" description="Disordered" evidence="10">
    <location>
        <begin position="54"/>
        <end position="93"/>
    </location>
</feature>
<dbReference type="PRINTS" id="PR00047">
    <property type="entry name" value="STROIDFINGER"/>
</dbReference>
<dbReference type="GO" id="GO:0008270">
    <property type="term" value="F:zinc ion binding"/>
    <property type="evidence" value="ECO:0007669"/>
    <property type="project" value="UniProtKB-KW"/>
</dbReference>
<evidence type="ECO:0000256" key="2">
    <source>
        <dbReference type="ARBA" id="ARBA00022771"/>
    </source>
</evidence>
<evidence type="ECO:0000256" key="5">
    <source>
        <dbReference type="ARBA" id="ARBA00023125"/>
    </source>
</evidence>
<evidence type="ECO:0000256" key="4">
    <source>
        <dbReference type="ARBA" id="ARBA00023015"/>
    </source>
</evidence>
<name>A0A8B6FIV5_MYTGA</name>
<dbReference type="OrthoDB" id="7634782at2759"/>
<keyword evidence="8 9" id="KW-0539">Nucleus</keyword>
<dbReference type="Pfam" id="PF00104">
    <property type="entry name" value="Hormone_recep"/>
    <property type="match status" value="1"/>
</dbReference>
<comment type="subcellular location">
    <subcellularLocation>
        <location evidence="9">Nucleus</location>
    </subcellularLocation>
</comment>
<dbReference type="GO" id="GO:0004879">
    <property type="term" value="F:nuclear receptor activity"/>
    <property type="evidence" value="ECO:0007669"/>
    <property type="project" value="TreeGrafter"/>
</dbReference>
<evidence type="ECO:0000259" key="12">
    <source>
        <dbReference type="PROSITE" id="PS51843"/>
    </source>
</evidence>
<keyword evidence="7 9" id="KW-0675">Receptor</keyword>
<feature type="compositionally biased region" description="Polar residues" evidence="10">
    <location>
        <begin position="59"/>
        <end position="69"/>
    </location>
</feature>
<dbReference type="GO" id="GO:0000122">
    <property type="term" value="P:negative regulation of transcription by RNA polymerase II"/>
    <property type="evidence" value="ECO:0007669"/>
    <property type="project" value="TreeGrafter"/>
</dbReference>
<sequence>MSCVYDILHNTLYMIPNNMCEVIPTVTIKEEPDPIATCCEFINPKITIKKEPIERDNVINEQSNGSENTVSISDVEDEDEDDDVSSPSTVGSPTDFDCSITGVILPSIALPLYPSNIPRCGNRLTTITSKKAKKPDPDGHILCKICGDKASGFHYGVFSCEGCKGFFRRSVRQNLVYKPCSTPKRCLIMRISRNRCQFCRMHRCIDSGMSHESVRLGRCPKKDKPSRFNFFKLPQGAVGTDVEKQIRTEQMILCIHEAFRGARKEFDLFTNKYSSAPITPVQTDSDAKKLCSRFLPAMVLFTTYFAKDIPEFTRLQETNQKLLIRESFMETCAVLSSHSSDVDSYDLIADKFRYYVHHETCFKMGPFGDFFHKMFTTIQKLRSLDMTDVELSILAAVILFCPDRPGVGESFHLEKMEEDLTLALKCQFLLNHGQCDKLFPKTVEILVDLRSISTMHSEKILNSTVEVDGDD</sequence>
<evidence type="ECO:0000256" key="7">
    <source>
        <dbReference type="ARBA" id="ARBA00023170"/>
    </source>
</evidence>